<gene>
    <name evidence="1" type="ORF">SAMN05216205_0716</name>
</gene>
<sequence length="220" mass="25551">MIDSVVSISEQAFFSIVTSALEAYKLEHVLTNGDSAAEVETFGHLWGYCQRTIGTQMMYRVVLADTSTAVERDQNSVIYTDEAQDLKQGFIDTFFPEVCYLGDYHSHPYSHENDEIKTELELERGHYYRFSDADFRSVKALQDNALDYRVGLVATVFERERKVKRTLKKLDGESCIRFQYLNMTIWLKAYVWTSDENMNYRRKADKMVRLVCPSLNLLAE</sequence>
<evidence type="ECO:0008006" key="3">
    <source>
        <dbReference type="Google" id="ProtNLM"/>
    </source>
</evidence>
<keyword evidence="2" id="KW-1185">Reference proteome</keyword>
<protein>
    <recommendedName>
        <fullName evidence="3">JAB domain-containing protein</fullName>
    </recommendedName>
</protein>
<name>A0ABY0XPD8_9PSED</name>
<reference evidence="1 2" key="1">
    <citation type="submission" date="2016-10" db="EMBL/GenBank/DDBJ databases">
        <authorList>
            <person name="Varghese N."/>
            <person name="Submissions S."/>
        </authorList>
    </citation>
    <scope>NUCLEOTIDE SEQUENCE [LARGE SCALE GENOMIC DNA]</scope>
    <source>
        <strain evidence="1 2">DSM 18327</strain>
    </source>
</reference>
<dbReference type="Proteomes" id="UP000199665">
    <property type="component" value="Unassembled WGS sequence"/>
</dbReference>
<comment type="caution">
    <text evidence="1">The sequence shown here is derived from an EMBL/GenBank/DDBJ whole genome shotgun (WGS) entry which is preliminary data.</text>
</comment>
<evidence type="ECO:0000313" key="2">
    <source>
        <dbReference type="Proteomes" id="UP000199665"/>
    </source>
</evidence>
<evidence type="ECO:0000313" key="1">
    <source>
        <dbReference type="EMBL" id="SEB81769.1"/>
    </source>
</evidence>
<organism evidence="1 2">
    <name type="scientific">Pseudomonas mohnii</name>
    <dbReference type="NCBI Taxonomy" id="395600"/>
    <lineage>
        <taxon>Bacteria</taxon>
        <taxon>Pseudomonadati</taxon>
        <taxon>Pseudomonadota</taxon>
        <taxon>Gammaproteobacteria</taxon>
        <taxon>Pseudomonadales</taxon>
        <taxon>Pseudomonadaceae</taxon>
        <taxon>Pseudomonas</taxon>
    </lineage>
</organism>
<accession>A0ABY0XPD8</accession>
<proteinExistence type="predicted"/>
<dbReference type="RefSeq" id="WP_047530098.1">
    <property type="nucleotide sequence ID" value="NZ_FNRV01000001.1"/>
</dbReference>
<dbReference type="EMBL" id="FNRV01000001">
    <property type="protein sequence ID" value="SEB81769.1"/>
    <property type="molecule type" value="Genomic_DNA"/>
</dbReference>